<gene>
    <name evidence="1" type="ORF">TTHERM_00408920</name>
</gene>
<dbReference type="AlphaFoldDB" id="I7LW09"/>
<name>I7LW09_TETTS</name>
<proteinExistence type="predicted"/>
<dbReference type="RefSeq" id="XP_001020784.2">
    <property type="nucleotide sequence ID" value="XM_001020784.2"/>
</dbReference>
<evidence type="ECO:0000313" key="2">
    <source>
        <dbReference type="Proteomes" id="UP000009168"/>
    </source>
</evidence>
<organism evidence="1 2">
    <name type="scientific">Tetrahymena thermophila (strain SB210)</name>
    <dbReference type="NCBI Taxonomy" id="312017"/>
    <lineage>
        <taxon>Eukaryota</taxon>
        <taxon>Sar</taxon>
        <taxon>Alveolata</taxon>
        <taxon>Ciliophora</taxon>
        <taxon>Intramacronucleata</taxon>
        <taxon>Oligohymenophorea</taxon>
        <taxon>Hymenostomatida</taxon>
        <taxon>Tetrahymenina</taxon>
        <taxon>Tetrahymenidae</taxon>
        <taxon>Tetrahymena</taxon>
    </lineage>
</organism>
<dbReference type="InterPro" id="IPR011990">
    <property type="entry name" value="TPR-like_helical_dom_sf"/>
</dbReference>
<sequence length="374" mass="44757">MIVKQKEIHVFFANKQTIVFNENIKQLTQKIQKQYSENPHDIQLQTILVQIYYKYQNNYKIALKMIKDILLQDKLQMDARLDLAEVMLEFNIGSKEDIQNLINECYNLDSNYWRTYFTHIKYYDSIDSNDLFLSNVLQKFLIKFPDNIWLKVYLLQVLSDSNKSQLKEENAKEILDSEFLDYDLMRRLSYFLMNVGFNDKVVQLLEQGLKLNPNSFICLNNLGYFMKTNHKNNLKCIELCKKALQQNCRSLATLNNIAYTYQNMNNYKESTKYLKKCLDVYSYSPCQFQNIAYNYQEIEEFEMSFYYLLKGLKKFPNSAILNVQQQLIFFQISDEGIIDKEEFELLSQKNCDLQLKLNEPYYYNTHLIFNLVFQ</sequence>
<evidence type="ECO:0000313" key="1">
    <source>
        <dbReference type="EMBL" id="EAS00539.2"/>
    </source>
</evidence>
<keyword evidence="2" id="KW-1185">Reference proteome</keyword>
<dbReference type="EMBL" id="GG662612">
    <property type="protein sequence ID" value="EAS00539.2"/>
    <property type="molecule type" value="Genomic_DNA"/>
</dbReference>
<dbReference type="Pfam" id="PF13374">
    <property type="entry name" value="TPR_10"/>
    <property type="match status" value="1"/>
</dbReference>
<reference evidence="2" key="1">
    <citation type="journal article" date="2006" name="PLoS Biol.">
        <title>Macronuclear genome sequence of the ciliate Tetrahymena thermophila, a model eukaryote.</title>
        <authorList>
            <person name="Eisen J.A."/>
            <person name="Coyne R.S."/>
            <person name="Wu M."/>
            <person name="Wu D."/>
            <person name="Thiagarajan M."/>
            <person name="Wortman J.R."/>
            <person name="Badger J.H."/>
            <person name="Ren Q."/>
            <person name="Amedeo P."/>
            <person name="Jones K.M."/>
            <person name="Tallon L.J."/>
            <person name="Delcher A.L."/>
            <person name="Salzberg S.L."/>
            <person name="Silva J.C."/>
            <person name="Haas B.J."/>
            <person name="Majoros W.H."/>
            <person name="Farzad M."/>
            <person name="Carlton J.M."/>
            <person name="Smith R.K. Jr."/>
            <person name="Garg J."/>
            <person name="Pearlman R.E."/>
            <person name="Karrer K.M."/>
            <person name="Sun L."/>
            <person name="Manning G."/>
            <person name="Elde N.C."/>
            <person name="Turkewitz A.P."/>
            <person name="Asai D.J."/>
            <person name="Wilkes D.E."/>
            <person name="Wang Y."/>
            <person name="Cai H."/>
            <person name="Collins K."/>
            <person name="Stewart B.A."/>
            <person name="Lee S.R."/>
            <person name="Wilamowska K."/>
            <person name="Weinberg Z."/>
            <person name="Ruzzo W.L."/>
            <person name="Wloga D."/>
            <person name="Gaertig J."/>
            <person name="Frankel J."/>
            <person name="Tsao C.-C."/>
            <person name="Gorovsky M.A."/>
            <person name="Keeling P.J."/>
            <person name="Waller R.F."/>
            <person name="Patron N.J."/>
            <person name="Cherry J.M."/>
            <person name="Stover N.A."/>
            <person name="Krieger C.J."/>
            <person name="del Toro C."/>
            <person name="Ryder H.F."/>
            <person name="Williamson S.C."/>
            <person name="Barbeau R.A."/>
            <person name="Hamilton E.P."/>
            <person name="Orias E."/>
        </authorList>
    </citation>
    <scope>NUCLEOTIDE SEQUENCE [LARGE SCALE GENOMIC DNA]</scope>
    <source>
        <strain evidence="2">SB210</strain>
    </source>
</reference>
<dbReference type="Proteomes" id="UP000009168">
    <property type="component" value="Unassembled WGS sequence"/>
</dbReference>
<dbReference type="OrthoDB" id="2335338at2759"/>
<protein>
    <submittedName>
        <fullName evidence="1">Tetratricopeptide repeat protein</fullName>
    </submittedName>
</protein>
<dbReference type="InParanoid" id="I7LW09"/>
<dbReference type="GeneID" id="7846005"/>
<accession>I7LW09</accession>
<dbReference type="KEGG" id="tet:TTHERM_00408920"/>
<dbReference type="SUPFAM" id="SSF48452">
    <property type="entry name" value="TPR-like"/>
    <property type="match status" value="1"/>
</dbReference>
<dbReference type="Gene3D" id="1.25.40.10">
    <property type="entry name" value="Tetratricopeptide repeat domain"/>
    <property type="match status" value="1"/>
</dbReference>